<dbReference type="Gene3D" id="1.10.150.250">
    <property type="entry name" value="Flavinator of succinate dehydrogenase"/>
    <property type="match status" value="1"/>
</dbReference>
<comment type="subcellular location">
    <subcellularLocation>
        <location evidence="3">Mitochondrion matrix</location>
    </subcellularLocation>
</comment>
<dbReference type="GO" id="GO:0034553">
    <property type="term" value="P:mitochondrial respiratory chain complex II assembly"/>
    <property type="evidence" value="ECO:0007669"/>
    <property type="project" value="TreeGrafter"/>
</dbReference>
<dbReference type="OrthoDB" id="284292at2759"/>
<dbReference type="GeneID" id="37267580"/>
<dbReference type="RefSeq" id="XP_025601263.1">
    <property type="nucleotide sequence ID" value="XM_025740034.1"/>
</dbReference>
<dbReference type="GO" id="GO:0006099">
    <property type="term" value="P:tricarboxylic acid cycle"/>
    <property type="evidence" value="ECO:0007669"/>
    <property type="project" value="TreeGrafter"/>
</dbReference>
<name>A0A316ZIX3_9BASI</name>
<dbReference type="InterPro" id="IPR005631">
    <property type="entry name" value="SDH"/>
</dbReference>
<comment type="function">
    <text evidence="3">Plays an essential role in the assembly of succinate dehydrogenase (SDH), an enzyme complex (also referred to as respiratory complex II) that is a component of both the tricarboxylic acid (TCA) cycle and the mitochondrial electron transport chain, and which couples the oxidation of succinate to fumarate with the reduction of ubiquinone (coenzyme Q) to ubiquinol. Required for flavinylation (covalent attachment of FAD) of the flavoprotein subunit of the SDH catalytic dimer.</text>
</comment>
<protein>
    <recommendedName>
        <fullName evidence="3">Succinate dehydrogenase assembly factor 2, mitochondrial</fullName>
        <shortName evidence="3">SDH assembly factor 2</shortName>
        <shortName evidence="3">SDHAF2</shortName>
    </recommendedName>
</protein>
<dbReference type="GO" id="GO:0005759">
    <property type="term" value="C:mitochondrial matrix"/>
    <property type="evidence" value="ECO:0007669"/>
    <property type="project" value="UniProtKB-SubCell"/>
</dbReference>
<dbReference type="FunFam" id="1.10.150.250:FF:000004">
    <property type="entry name" value="Succinate dehydrogenase assembly factor 2, mitochondrial"/>
    <property type="match status" value="1"/>
</dbReference>
<evidence type="ECO:0000256" key="2">
    <source>
        <dbReference type="ARBA" id="ARBA00023186"/>
    </source>
</evidence>
<dbReference type="InterPro" id="IPR036714">
    <property type="entry name" value="SDH_sf"/>
</dbReference>
<accession>A0A316ZIX3</accession>
<feature type="region of interest" description="Disordered" evidence="4">
    <location>
        <begin position="1"/>
        <end position="20"/>
    </location>
</feature>
<dbReference type="STRING" id="58919.A0A316ZIX3"/>
<evidence type="ECO:0000256" key="4">
    <source>
        <dbReference type="SAM" id="MobiDB-lite"/>
    </source>
</evidence>
<comment type="similarity">
    <text evidence="3">Belongs to the SDHAF2 family.</text>
</comment>
<comment type="subunit">
    <text evidence="3">Interacts with the flavoprotein subunit within the SDH catalytic dimer.</text>
</comment>
<gene>
    <name evidence="5" type="ORF">FA09DRAFT_293008</name>
</gene>
<dbReference type="PANTHER" id="PTHR12469:SF2">
    <property type="entry name" value="SUCCINATE DEHYDROGENASE ASSEMBLY FACTOR 2, MITOCHONDRIAL"/>
    <property type="match status" value="1"/>
</dbReference>
<sequence>MDPETPVPLRVPGRGPDDETREKRIARLVYQARKRGTLETDLLLSTFARDHLHQLPDAEVIEFDLLLDEPDWDIYYWLTERKPVPQRWKASFETEGRLGQRLRVHTKNEDKVLRRMPAL</sequence>
<dbReference type="EMBL" id="KZ819284">
    <property type="protein sequence ID" value="PWO00985.1"/>
    <property type="molecule type" value="Genomic_DNA"/>
</dbReference>
<dbReference type="AlphaFoldDB" id="A0A316ZIX3"/>
<organism evidence="5 6">
    <name type="scientific">Tilletiopsis washingtonensis</name>
    <dbReference type="NCBI Taxonomy" id="58919"/>
    <lineage>
        <taxon>Eukaryota</taxon>
        <taxon>Fungi</taxon>
        <taxon>Dikarya</taxon>
        <taxon>Basidiomycota</taxon>
        <taxon>Ustilaginomycotina</taxon>
        <taxon>Exobasidiomycetes</taxon>
        <taxon>Entylomatales</taxon>
        <taxon>Entylomatales incertae sedis</taxon>
        <taxon>Tilletiopsis</taxon>
    </lineage>
</organism>
<dbReference type="GO" id="GO:0006121">
    <property type="term" value="P:mitochondrial electron transport, succinate to ubiquinone"/>
    <property type="evidence" value="ECO:0007669"/>
    <property type="project" value="UniProtKB-UniRule"/>
</dbReference>
<proteinExistence type="inferred from homology"/>
<keyword evidence="1 3" id="KW-0496">Mitochondrion</keyword>
<keyword evidence="6" id="KW-1185">Reference proteome</keyword>
<dbReference type="InterPro" id="IPR028882">
    <property type="entry name" value="SDHAF2"/>
</dbReference>
<dbReference type="Proteomes" id="UP000245946">
    <property type="component" value="Unassembled WGS sequence"/>
</dbReference>
<dbReference type="Pfam" id="PF03937">
    <property type="entry name" value="Sdh5"/>
    <property type="match status" value="1"/>
</dbReference>
<reference evidence="5 6" key="1">
    <citation type="journal article" date="2018" name="Mol. Biol. Evol.">
        <title>Broad Genomic Sampling Reveals a Smut Pathogenic Ancestry of the Fungal Clade Ustilaginomycotina.</title>
        <authorList>
            <person name="Kijpornyongpan T."/>
            <person name="Mondo S.J."/>
            <person name="Barry K."/>
            <person name="Sandor L."/>
            <person name="Lee J."/>
            <person name="Lipzen A."/>
            <person name="Pangilinan J."/>
            <person name="LaButti K."/>
            <person name="Hainaut M."/>
            <person name="Henrissat B."/>
            <person name="Grigoriev I.V."/>
            <person name="Spatafora J.W."/>
            <person name="Aime M.C."/>
        </authorList>
    </citation>
    <scope>NUCLEOTIDE SEQUENCE [LARGE SCALE GENOMIC DNA]</scope>
    <source>
        <strain evidence="5 6">MCA 4186</strain>
    </source>
</reference>
<dbReference type="PANTHER" id="PTHR12469">
    <property type="entry name" value="PROTEIN EMI5 HOMOLOG, MITOCHONDRIAL"/>
    <property type="match status" value="1"/>
</dbReference>
<evidence type="ECO:0000313" key="6">
    <source>
        <dbReference type="Proteomes" id="UP000245946"/>
    </source>
</evidence>
<dbReference type="SUPFAM" id="SSF109910">
    <property type="entry name" value="YgfY-like"/>
    <property type="match status" value="1"/>
</dbReference>
<evidence type="ECO:0000313" key="5">
    <source>
        <dbReference type="EMBL" id="PWO00985.1"/>
    </source>
</evidence>
<evidence type="ECO:0000256" key="3">
    <source>
        <dbReference type="HAMAP-Rule" id="MF_03057"/>
    </source>
</evidence>
<keyword evidence="2 3" id="KW-0143">Chaperone</keyword>
<dbReference type="HAMAP" id="MF_03057">
    <property type="entry name" value="SDHAF2"/>
    <property type="match status" value="1"/>
</dbReference>
<evidence type="ECO:0000256" key="1">
    <source>
        <dbReference type="ARBA" id="ARBA00023128"/>
    </source>
</evidence>